<evidence type="ECO:0000313" key="2">
    <source>
        <dbReference type="Proteomes" id="UP000694844"/>
    </source>
</evidence>
<feature type="transmembrane region" description="Helical" evidence="1">
    <location>
        <begin position="73"/>
        <end position="95"/>
    </location>
</feature>
<protein>
    <submittedName>
        <fullName evidence="3">Uncharacterized protein LOC111108073</fullName>
    </submittedName>
</protein>
<proteinExistence type="predicted"/>
<keyword evidence="1" id="KW-0472">Membrane</keyword>
<dbReference type="RefSeq" id="XP_022299304.1">
    <property type="nucleotide sequence ID" value="XM_022443596.1"/>
</dbReference>
<keyword evidence="1" id="KW-0812">Transmembrane</keyword>
<name>A0A8B8B995_CRAVI</name>
<reference evidence="3" key="1">
    <citation type="submission" date="2025-08" db="UniProtKB">
        <authorList>
            <consortium name="RefSeq"/>
        </authorList>
    </citation>
    <scope>IDENTIFICATION</scope>
    <source>
        <tissue evidence="3">Whole sample</tissue>
    </source>
</reference>
<dbReference type="PROSITE" id="PS51257">
    <property type="entry name" value="PROKAR_LIPOPROTEIN"/>
    <property type="match status" value="1"/>
</dbReference>
<keyword evidence="2" id="KW-1185">Reference proteome</keyword>
<dbReference type="KEGG" id="cvn:111108073"/>
<organism evidence="2 3">
    <name type="scientific">Crassostrea virginica</name>
    <name type="common">Eastern oyster</name>
    <dbReference type="NCBI Taxonomy" id="6565"/>
    <lineage>
        <taxon>Eukaryota</taxon>
        <taxon>Metazoa</taxon>
        <taxon>Spiralia</taxon>
        <taxon>Lophotrochozoa</taxon>
        <taxon>Mollusca</taxon>
        <taxon>Bivalvia</taxon>
        <taxon>Autobranchia</taxon>
        <taxon>Pteriomorphia</taxon>
        <taxon>Ostreida</taxon>
        <taxon>Ostreoidea</taxon>
        <taxon>Ostreidae</taxon>
        <taxon>Crassostrea</taxon>
    </lineage>
</organism>
<sequence>MEIHAVKHVNVRTHHVIMSMGALACGEATLEKKTTIFWTFTGTTNTTPERKAERDTDSKDIRTITGYLHFENILVILAGMASSLSLLLTIARTIFKLFRMSETSGNSHAAMDTPVVNNTSGDITESLYYSIGTKKEIQIRRTKKR</sequence>
<accession>A0A8B8B995</accession>
<evidence type="ECO:0000313" key="3">
    <source>
        <dbReference type="RefSeq" id="XP_022299304.1"/>
    </source>
</evidence>
<dbReference type="GeneID" id="111108073"/>
<gene>
    <name evidence="3" type="primary">LOC111108073</name>
</gene>
<dbReference type="AlphaFoldDB" id="A0A8B8B995"/>
<evidence type="ECO:0000256" key="1">
    <source>
        <dbReference type="SAM" id="Phobius"/>
    </source>
</evidence>
<dbReference type="Proteomes" id="UP000694844">
    <property type="component" value="Chromosome 8"/>
</dbReference>
<keyword evidence="1" id="KW-1133">Transmembrane helix</keyword>